<organism evidence="1 2">
    <name type="scientific">Vararia minispora EC-137</name>
    <dbReference type="NCBI Taxonomy" id="1314806"/>
    <lineage>
        <taxon>Eukaryota</taxon>
        <taxon>Fungi</taxon>
        <taxon>Dikarya</taxon>
        <taxon>Basidiomycota</taxon>
        <taxon>Agaricomycotina</taxon>
        <taxon>Agaricomycetes</taxon>
        <taxon>Russulales</taxon>
        <taxon>Lachnocladiaceae</taxon>
        <taxon>Vararia</taxon>
    </lineage>
</organism>
<reference evidence="1" key="2">
    <citation type="journal article" date="2022" name="New Phytol.">
        <title>Evolutionary transition to the ectomycorrhizal habit in the genomes of a hyperdiverse lineage of mushroom-forming fungi.</title>
        <authorList>
            <person name="Looney B."/>
            <person name="Miyauchi S."/>
            <person name="Morin E."/>
            <person name="Drula E."/>
            <person name="Courty P.E."/>
            <person name="Kohler A."/>
            <person name="Kuo A."/>
            <person name="LaButti K."/>
            <person name="Pangilinan J."/>
            <person name="Lipzen A."/>
            <person name="Riley R."/>
            <person name="Andreopoulos W."/>
            <person name="He G."/>
            <person name="Johnson J."/>
            <person name="Nolan M."/>
            <person name="Tritt A."/>
            <person name="Barry K.W."/>
            <person name="Grigoriev I.V."/>
            <person name="Nagy L.G."/>
            <person name="Hibbett D."/>
            <person name="Henrissat B."/>
            <person name="Matheny P.B."/>
            <person name="Labbe J."/>
            <person name="Martin F.M."/>
        </authorList>
    </citation>
    <scope>NUCLEOTIDE SEQUENCE</scope>
    <source>
        <strain evidence="1">EC-137</strain>
    </source>
</reference>
<keyword evidence="2" id="KW-1185">Reference proteome</keyword>
<gene>
    <name evidence="1" type="ORF">K488DRAFT_33048</name>
</gene>
<accession>A0ACB8Q9G1</accession>
<sequence length="152" mass="16355">SLLIGIDDYHRSSRFPKLKGCVSDAINVRNFLVKDLLVSEDRIKTLLNHEATHEGIITAVKNLALDSSIAKGDPILIYFAGHGSTVTSPPEWTGGPKIQVLVPYDGNADDGAGTNLIPDFQFGRLLREIASRKGDNITVVLDCCHAASGTRG</sequence>
<feature type="non-terminal residue" evidence="1">
    <location>
        <position position="1"/>
    </location>
</feature>
<protein>
    <submittedName>
        <fullName evidence="1">Peptidase C14, caspase domain-containing protein</fullName>
    </submittedName>
</protein>
<comment type="caution">
    <text evidence="1">The sequence shown here is derived from an EMBL/GenBank/DDBJ whole genome shotgun (WGS) entry which is preliminary data.</text>
</comment>
<dbReference type="EMBL" id="MU273754">
    <property type="protein sequence ID" value="KAI0028423.1"/>
    <property type="molecule type" value="Genomic_DNA"/>
</dbReference>
<name>A0ACB8Q9G1_9AGAM</name>
<evidence type="ECO:0000313" key="1">
    <source>
        <dbReference type="EMBL" id="KAI0028423.1"/>
    </source>
</evidence>
<evidence type="ECO:0000313" key="2">
    <source>
        <dbReference type="Proteomes" id="UP000814128"/>
    </source>
</evidence>
<dbReference type="Proteomes" id="UP000814128">
    <property type="component" value="Unassembled WGS sequence"/>
</dbReference>
<feature type="non-terminal residue" evidence="1">
    <location>
        <position position="152"/>
    </location>
</feature>
<proteinExistence type="predicted"/>
<reference evidence="1" key="1">
    <citation type="submission" date="2021-02" db="EMBL/GenBank/DDBJ databases">
        <authorList>
            <consortium name="DOE Joint Genome Institute"/>
            <person name="Ahrendt S."/>
            <person name="Looney B.P."/>
            <person name="Miyauchi S."/>
            <person name="Morin E."/>
            <person name="Drula E."/>
            <person name="Courty P.E."/>
            <person name="Chicoki N."/>
            <person name="Fauchery L."/>
            <person name="Kohler A."/>
            <person name="Kuo A."/>
            <person name="Labutti K."/>
            <person name="Pangilinan J."/>
            <person name="Lipzen A."/>
            <person name="Riley R."/>
            <person name="Andreopoulos W."/>
            <person name="He G."/>
            <person name="Johnson J."/>
            <person name="Barry K.W."/>
            <person name="Grigoriev I.V."/>
            <person name="Nagy L."/>
            <person name="Hibbett D."/>
            <person name="Henrissat B."/>
            <person name="Matheny P.B."/>
            <person name="Labbe J."/>
            <person name="Martin F."/>
        </authorList>
    </citation>
    <scope>NUCLEOTIDE SEQUENCE</scope>
    <source>
        <strain evidence="1">EC-137</strain>
    </source>
</reference>